<dbReference type="InterPro" id="IPR050863">
    <property type="entry name" value="CenT-Element_Derived"/>
</dbReference>
<reference evidence="2" key="1">
    <citation type="submission" date="2022-11" db="UniProtKB">
        <authorList>
            <consortium name="WormBaseParasite"/>
        </authorList>
    </citation>
    <scope>IDENTIFICATION</scope>
</reference>
<proteinExistence type="predicted"/>
<dbReference type="Proteomes" id="UP000887566">
    <property type="component" value="Unplaced"/>
</dbReference>
<dbReference type="GO" id="GO:0005634">
    <property type="term" value="C:nucleus"/>
    <property type="evidence" value="ECO:0007669"/>
    <property type="project" value="TreeGrafter"/>
</dbReference>
<dbReference type="PANTHER" id="PTHR19303:SF73">
    <property type="entry name" value="PROTEIN PDC2"/>
    <property type="match status" value="1"/>
</dbReference>
<dbReference type="GO" id="GO:0003677">
    <property type="term" value="F:DNA binding"/>
    <property type="evidence" value="ECO:0007669"/>
    <property type="project" value="TreeGrafter"/>
</dbReference>
<sequence>MEKAKQSANMMVIDFEPSIGWLGRWKENENITFHTVQGEKDAADVPGAEHWIQDVLPIALEGYAKCNIYNADETGLFYKALPKGTFAVRGDKPTAGKQQKDRLMALLLCNQDGSDKQALLLVKPETIQNCFRKAAFPDDSCGNDCNNIRQQEDNMTSDCLPPALSIEEFTEWVSSDSDVACYGDLTDAEIITQVWHTDMPAEEEDDEEEQEAPRKPTRQEALAALDTLRSYFDAEINEGLHDFYIVENRVIKHVQQKLTQPKISKFFS</sequence>
<evidence type="ECO:0000313" key="2">
    <source>
        <dbReference type="WBParaSite" id="PSAMB.scaffold7256size7941.g29838.t1"/>
    </source>
</evidence>
<accession>A0A914X8T0</accession>
<name>A0A914X8T0_9BILA</name>
<dbReference type="AlphaFoldDB" id="A0A914X8T0"/>
<evidence type="ECO:0000313" key="1">
    <source>
        <dbReference type="Proteomes" id="UP000887566"/>
    </source>
</evidence>
<dbReference type="PANTHER" id="PTHR19303">
    <property type="entry name" value="TRANSPOSON"/>
    <property type="match status" value="1"/>
</dbReference>
<dbReference type="WBParaSite" id="PSAMB.scaffold7256size7941.g29838.t1">
    <property type="protein sequence ID" value="PSAMB.scaffold7256size7941.g29838.t1"/>
    <property type="gene ID" value="PSAMB.scaffold7256size7941.g29838"/>
</dbReference>
<keyword evidence="1" id="KW-1185">Reference proteome</keyword>
<protein>
    <submittedName>
        <fullName evidence="2">Uncharacterized protein</fullName>
    </submittedName>
</protein>
<organism evidence="1 2">
    <name type="scientific">Plectus sambesii</name>
    <dbReference type="NCBI Taxonomy" id="2011161"/>
    <lineage>
        <taxon>Eukaryota</taxon>
        <taxon>Metazoa</taxon>
        <taxon>Ecdysozoa</taxon>
        <taxon>Nematoda</taxon>
        <taxon>Chromadorea</taxon>
        <taxon>Plectida</taxon>
        <taxon>Plectina</taxon>
        <taxon>Plectoidea</taxon>
        <taxon>Plectidae</taxon>
        <taxon>Plectus</taxon>
    </lineage>
</organism>